<keyword evidence="2" id="KW-1185">Reference proteome</keyword>
<reference evidence="1" key="1">
    <citation type="submission" date="2022-03" db="EMBL/GenBank/DDBJ databases">
        <title>Interactions between chemoautotrophic and heterotrophic bacteria.</title>
        <authorList>
            <person name="Santoro A."/>
        </authorList>
    </citation>
    <scope>NUCLEOTIDE SEQUENCE</scope>
    <source>
        <strain evidence="1">Nb-106</strain>
    </source>
</reference>
<dbReference type="Proteomes" id="UP001205486">
    <property type="component" value="Unassembled WGS sequence"/>
</dbReference>
<gene>
    <name evidence="1" type="ORF">J2S34_000394</name>
</gene>
<proteinExistence type="predicted"/>
<dbReference type="EMBL" id="JALJZS010000001">
    <property type="protein sequence ID" value="MCP1997972.1"/>
    <property type="molecule type" value="Genomic_DNA"/>
</dbReference>
<organism evidence="1 2">
    <name type="scientific">Nitrobacter winogradskyi</name>
    <name type="common">Nitrobacter agilis</name>
    <dbReference type="NCBI Taxonomy" id="913"/>
    <lineage>
        <taxon>Bacteria</taxon>
        <taxon>Pseudomonadati</taxon>
        <taxon>Pseudomonadota</taxon>
        <taxon>Alphaproteobacteria</taxon>
        <taxon>Hyphomicrobiales</taxon>
        <taxon>Nitrobacteraceae</taxon>
        <taxon>Nitrobacter</taxon>
    </lineage>
</organism>
<protein>
    <submittedName>
        <fullName evidence="1">Uncharacterized protein</fullName>
    </submittedName>
</protein>
<accession>A0ACC6ADR7</accession>
<evidence type="ECO:0000313" key="2">
    <source>
        <dbReference type="Proteomes" id="UP001205486"/>
    </source>
</evidence>
<evidence type="ECO:0000313" key="1">
    <source>
        <dbReference type="EMBL" id="MCP1997972.1"/>
    </source>
</evidence>
<name>A0ACC6ADR7_NITWI</name>
<sequence length="57" mass="5911">MAVDRQTLACTRAQPSVGGVRQALAVARGAAESGIGSRSRPLRIDVDALMYAPTAAR</sequence>
<comment type="caution">
    <text evidence="1">The sequence shown here is derived from an EMBL/GenBank/DDBJ whole genome shotgun (WGS) entry which is preliminary data.</text>
</comment>